<dbReference type="Proteomes" id="UP000436088">
    <property type="component" value="Unassembled WGS sequence"/>
</dbReference>
<protein>
    <submittedName>
        <fullName evidence="1">Uncharacterized protein</fullName>
    </submittedName>
</protein>
<name>A0A6A2WDV4_HIBSY</name>
<gene>
    <name evidence="1" type="ORF">F3Y22_tig00117028pilonHSYRG00047</name>
</gene>
<dbReference type="Gene3D" id="1.25.40.20">
    <property type="entry name" value="Ankyrin repeat-containing domain"/>
    <property type="match status" value="1"/>
</dbReference>
<comment type="caution">
    <text evidence="1">The sequence shown here is derived from an EMBL/GenBank/DDBJ whole genome shotgun (WGS) entry which is preliminary data.</text>
</comment>
<dbReference type="AlphaFoldDB" id="A0A6A2WDV4"/>
<evidence type="ECO:0000313" key="1">
    <source>
        <dbReference type="EMBL" id="KAE8655411.1"/>
    </source>
</evidence>
<proteinExistence type="predicted"/>
<evidence type="ECO:0000313" key="2">
    <source>
        <dbReference type="Proteomes" id="UP000436088"/>
    </source>
</evidence>
<reference evidence="1" key="1">
    <citation type="submission" date="2019-09" db="EMBL/GenBank/DDBJ databases">
        <title>Draft genome information of white flower Hibiscus syriacus.</title>
        <authorList>
            <person name="Kim Y.-M."/>
        </authorList>
    </citation>
    <scope>NUCLEOTIDE SEQUENCE [LARGE SCALE GENOMIC DNA]</scope>
    <source>
        <strain evidence="1">YM2019G1</strain>
    </source>
</reference>
<dbReference type="InterPro" id="IPR036770">
    <property type="entry name" value="Ankyrin_rpt-contain_sf"/>
</dbReference>
<keyword evidence="2" id="KW-1185">Reference proteome</keyword>
<sequence length="148" mass="17195">MAMASRPWHKTTRQYTLATNLLNLCCHLDPRRLCFLLGGIHWIFEEKEIIISNSESNNFHEIKEAYVKFLANDVHGLKKIYHKNLEAFFSRVTVCRDTIFHVAAYRGSEEMLEILVKLLPPARKRELLRMKNVYGNTVLYEAAATGKI</sequence>
<organism evidence="1 2">
    <name type="scientific">Hibiscus syriacus</name>
    <name type="common">Rose of Sharon</name>
    <dbReference type="NCBI Taxonomy" id="106335"/>
    <lineage>
        <taxon>Eukaryota</taxon>
        <taxon>Viridiplantae</taxon>
        <taxon>Streptophyta</taxon>
        <taxon>Embryophyta</taxon>
        <taxon>Tracheophyta</taxon>
        <taxon>Spermatophyta</taxon>
        <taxon>Magnoliopsida</taxon>
        <taxon>eudicotyledons</taxon>
        <taxon>Gunneridae</taxon>
        <taxon>Pentapetalae</taxon>
        <taxon>rosids</taxon>
        <taxon>malvids</taxon>
        <taxon>Malvales</taxon>
        <taxon>Malvaceae</taxon>
        <taxon>Malvoideae</taxon>
        <taxon>Hibiscus</taxon>
    </lineage>
</organism>
<accession>A0A6A2WDV4</accession>
<dbReference type="EMBL" id="VEPZ02001780">
    <property type="protein sequence ID" value="KAE8655411.1"/>
    <property type="molecule type" value="Genomic_DNA"/>
</dbReference>
<dbReference type="SUPFAM" id="SSF48403">
    <property type="entry name" value="Ankyrin repeat"/>
    <property type="match status" value="1"/>
</dbReference>